<dbReference type="PANTHER" id="PTHR39646:SF1">
    <property type="entry name" value="DNA-DIRECTED RNA POLYMERASE SUBUNIT RPO4"/>
    <property type="match status" value="1"/>
</dbReference>
<comment type="catalytic activity">
    <reaction evidence="1">
        <text>RNA(n) + a ribonucleoside 5'-triphosphate = RNA(n+1) + diphosphate</text>
        <dbReference type="Rhea" id="RHEA:21248"/>
        <dbReference type="Rhea" id="RHEA-COMP:14527"/>
        <dbReference type="Rhea" id="RHEA-COMP:17342"/>
        <dbReference type="ChEBI" id="CHEBI:33019"/>
        <dbReference type="ChEBI" id="CHEBI:61557"/>
        <dbReference type="ChEBI" id="CHEBI:140395"/>
        <dbReference type="EC" id="2.7.7.6"/>
    </reaction>
</comment>
<dbReference type="Gene3D" id="1.10.150.80">
    <property type="entry name" value="HRDC domain"/>
    <property type="match status" value="1"/>
</dbReference>
<dbReference type="GO" id="GO:0000166">
    <property type="term" value="F:nucleotide binding"/>
    <property type="evidence" value="ECO:0007669"/>
    <property type="project" value="InterPro"/>
</dbReference>
<comment type="similarity">
    <text evidence="1">Belongs to the eukaryotic RPB4 RNA polymerase subunit family.</text>
</comment>
<dbReference type="EC" id="2.7.7.6" evidence="1"/>
<name>A0A7C3J1P7_9CREN</name>
<accession>A0A7C3J1P7</accession>
<dbReference type="Pfam" id="PF03874">
    <property type="entry name" value="RNA_pol_Rpb4"/>
    <property type="match status" value="1"/>
</dbReference>
<dbReference type="InterPro" id="IPR005574">
    <property type="entry name" value="Rpb4/RPC9"/>
</dbReference>
<comment type="caution">
    <text evidence="2">The sequence shown here is derived from an EMBL/GenBank/DDBJ whole genome shotgun (WGS) entry which is preliminary data.</text>
</comment>
<keyword evidence="1" id="KW-0804">Transcription</keyword>
<dbReference type="PANTHER" id="PTHR39646">
    <property type="entry name" value="RNA POLYMERASE RPB4"/>
    <property type="match status" value="1"/>
</dbReference>
<proteinExistence type="inferred from homology"/>
<dbReference type="EMBL" id="DSTX01000001">
    <property type="protein sequence ID" value="HFK19895.1"/>
    <property type="molecule type" value="Genomic_DNA"/>
</dbReference>
<protein>
    <recommendedName>
        <fullName evidence="1">DNA-directed RNA polymerase subunit Rpo4</fullName>
        <ecNumber evidence="1">2.7.7.6</ecNumber>
    </recommendedName>
    <alternativeName>
        <fullName evidence="1">DNA-directed RNA polymerase subunit F</fullName>
    </alternativeName>
</protein>
<dbReference type="SUPFAM" id="SSF47819">
    <property type="entry name" value="HRDC-like"/>
    <property type="match status" value="1"/>
</dbReference>
<dbReference type="InterPro" id="IPR010924">
    <property type="entry name" value="Rpo4"/>
</dbReference>
<keyword evidence="1" id="KW-0548">Nucleotidyltransferase</keyword>
<reference evidence="2" key="1">
    <citation type="journal article" date="2020" name="mSystems">
        <title>Genome- and Community-Level Interaction Insights into Carbon Utilization and Element Cycling Functions of Hydrothermarchaeota in Hydrothermal Sediment.</title>
        <authorList>
            <person name="Zhou Z."/>
            <person name="Liu Y."/>
            <person name="Xu W."/>
            <person name="Pan J."/>
            <person name="Luo Z.H."/>
            <person name="Li M."/>
        </authorList>
    </citation>
    <scope>NUCLEOTIDE SEQUENCE [LARGE SCALE GENOMIC DNA]</scope>
    <source>
        <strain evidence="2">SpSt-468</strain>
    </source>
</reference>
<comment type="function">
    <text evidence="1">DNA-dependent RNA polymerase (RNAP) catalyzes the transcription of DNA into RNA using the four ribonucleoside triphosphates as substrates. This subunit is less well bound than the others.</text>
</comment>
<keyword evidence="1" id="KW-0240">DNA-directed RNA polymerase</keyword>
<sequence length="110" mass="12459">MPREIVKEEETTLPKVKMLLEQRMKDGELSHLQKITYEYSTKFSKLSAERADELLSRLKADGISPTIATQIVNILPSSVEELRTIFAGEGKPVLPSELEKILSVINSFRE</sequence>
<organism evidence="2">
    <name type="scientific">Candidatus Methanomethylicus mesodigestus</name>
    <dbReference type="NCBI Taxonomy" id="1867258"/>
    <lineage>
        <taxon>Archaea</taxon>
        <taxon>Thermoproteota</taxon>
        <taxon>Methanosuratincolia</taxon>
        <taxon>Candidatus Methanomethylicales</taxon>
        <taxon>Candidatus Methanomethylicaceae</taxon>
        <taxon>Candidatus Methanomethylicus</taxon>
    </lineage>
</organism>
<evidence type="ECO:0000256" key="1">
    <source>
        <dbReference type="HAMAP-Rule" id="MF_00864"/>
    </source>
</evidence>
<dbReference type="InterPro" id="IPR010997">
    <property type="entry name" value="HRDC-like_sf"/>
</dbReference>
<dbReference type="InterPro" id="IPR044876">
    <property type="entry name" value="HRDC_dom_sf"/>
</dbReference>
<dbReference type="GO" id="GO:0005737">
    <property type="term" value="C:cytoplasm"/>
    <property type="evidence" value="ECO:0007669"/>
    <property type="project" value="UniProtKB-SubCell"/>
</dbReference>
<dbReference type="PIRSF" id="PIRSF005053">
    <property type="entry name" value="RNA_pol_F_arch"/>
    <property type="match status" value="1"/>
</dbReference>
<comment type="subunit">
    <text evidence="1">Part of the RNA polymerase complex. Forms a stalk with Rpo7 that extends from the main structure.</text>
</comment>
<dbReference type="Gene3D" id="6.10.140.10">
    <property type="match status" value="1"/>
</dbReference>
<evidence type="ECO:0000313" key="2">
    <source>
        <dbReference type="EMBL" id="HFK19895.1"/>
    </source>
</evidence>
<keyword evidence="1" id="KW-0963">Cytoplasm</keyword>
<comment type="subcellular location">
    <subcellularLocation>
        <location evidence="1">Cytoplasm</location>
    </subcellularLocation>
</comment>
<dbReference type="HAMAP" id="MF_00864">
    <property type="entry name" value="RNApol_arch_Rpo4"/>
    <property type="match status" value="1"/>
</dbReference>
<dbReference type="GO" id="GO:0000428">
    <property type="term" value="C:DNA-directed RNA polymerase complex"/>
    <property type="evidence" value="ECO:0007669"/>
    <property type="project" value="UniProtKB-KW"/>
</dbReference>
<dbReference type="GO" id="GO:0003899">
    <property type="term" value="F:DNA-directed RNA polymerase activity"/>
    <property type="evidence" value="ECO:0007669"/>
    <property type="project" value="UniProtKB-UniRule"/>
</dbReference>
<gene>
    <name evidence="1" type="primary">rpo4</name>
    <name evidence="1" type="synonym">rpoF</name>
    <name evidence="2" type="ORF">ENS19_01285</name>
</gene>
<dbReference type="AlphaFoldDB" id="A0A7C3J1P7"/>
<dbReference type="GO" id="GO:0006352">
    <property type="term" value="P:DNA-templated transcription initiation"/>
    <property type="evidence" value="ECO:0007669"/>
    <property type="project" value="InterPro"/>
</dbReference>
<keyword evidence="1" id="KW-0808">Transferase</keyword>